<dbReference type="EC" id="3.6.5.3" evidence="7"/>
<dbReference type="SUPFAM" id="SSF50465">
    <property type="entry name" value="EF-Tu/eEF-1alpha/eIF2-gamma C-terminal domain"/>
    <property type="match status" value="1"/>
</dbReference>
<dbReference type="PROSITE" id="PS51722">
    <property type="entry name" value="G_TR_2"/>
    <property type="match status" value="1"/>
</dbReference>
<feature type="binding site" evidence="7">
    <location>
        <begin position="136"/>
        <end position="139"/>
    </location>
    <ligand>
        <name>GTP</name>
        <dbReference type="ChEBI" id="CHEBI:37565"/>
    </ligand>
</feature>
<dbReference type="InterPro" id="IPR009000">
    <property type="entry name" value="Transl_B-barrel_sf"/>
</dbReference>
<evidence type="ECO:0000256" key="8">
    <source>
        <dbReference type="NCBIfam" id="TIGR00485"/>
    </source>
</evidence>
<dbReference type="PRINTS" id="PR00315">
    <property type="entry name" value="ELONGATNFCT"/>
</dbReference>
<dbReference type="CDD" id="cd01884">
    <property type="entry name" value="EF_Tu"/>
    <property type="match status" value="1"/>
</dbReference>
<evidence type="ECO:0000256" key="7">
    <source>
        <dbReference type="HAMAP-Rule" id="MF_00118"/>
    </source>
</evidence>
<keyword evidence="6 7" id="KW-0342">GTP-binding</keyword>
<dbReference type="InterPro" id="IPR004161">
    <property type="entry name" value="EFTu-like_2"/>
</dbReference>
<accession>A0ABQ3RVB6</accession>
<dbReference type="GeneID" id="91469309"/>
<evidence type="ECO:0000256" key="2">
    <source>
        <dbReference type="ARBA" id="ARBA00022768"/>
    </source>
</evidence>
<dbReference type="EMBL" id="BNEB01000002">
    <property type="protein sequence ID" value="GHI59732.1"/>
    <property type="molecule type" value="Genomic_DNA"/>
</dbReference>
<dbReference type="Gene3D" id="3.40.50.300">
    <property type="entry name" value="P-loop containing nucleotide triphosphate hydrolases"/>
    <property type="match status" value="1"/>
</dbReference>
<dbReference type="RefSeq" id="WP_189927398.1">
    <property type="nucleotide sequence ID" value="NZ_BMSI01000017.1"/>
</dbReference>
<dbReference type="SUPFAM" id="SSF52540">
    <property type="entry name" value="P-loop containing nucleoside triphosphate hydrolases"/>
    <property type="match status" value="1"/>
</dbReference>
<evidence type="ECO:0000256" key="3">
    <source>
        <dbReference type="ARBA" id="ARBA00022801"/>
    </source>
</evidence>
<feature type="binding site" evidence="7">
    <location>
        <position position="26"/>
    </location>
    <ligand>
        <name>Mg(2+)</name>
        <dbReference type="ChEBI" id="CHEBI:18420"/>
    </ligand>
</feature>
<keyword evidence="2 7" id="KW-0251">Elongation factor</keyword>
<dbReference type="GO" id="GO:0003746">
    <property type="term" value="F:translation elongation factor activity"/>
    <property type="evidence" value="ECO:0007669"/>
    <property type="project" value="UniProtKB-KW"/>
</dbReference>
<proteinExistence type="inferred from homology"/>
<dbReference type="PANTHER" id="PTHR43721">
    <property type="entry name" value="ELONGATION FACTOR TU-RELATED"/>
    <property type="match status" value="1"/>
</dbReference>
<dbReference type="NCBIfam" id="NF000766">
    <property type="entry name" value="PRK00049.1"/>
    <property type="match status" value="1"/>
</dbReference>
<keyword evidence="4 7" id="KW-0460">Magnesium</keyword>
<dbReference type="NCBIfam" id="NF009373">
    <property type="entry name" value="PRK12736.1"/>
    <property type="match status" value="1"/>
</dbReference>
<comment type="caution">
    <text evidence="10">The sequence shown here is derived from an EMBL/GenBank/DDBJ whole genome shotgun (WGS) entry which is preliminary data.</text>
</comment>
<dbReference type="SUPFAM" id="SSF50447">
    <property type="entry name" value="Translation proteins"/>
    <property type="match status" value="1"/>
</dbReference>
<evidence type="ECO:0000313" key="11">
    <source>
        <dbReference type="Proteomes" id="UP000649259"/>
    </source>
</evidence>
<dbReference type="InterPro" id="IPR027417">
    <property type="entry name" value="P-loop_NTPase"/>
</dbReference>
<comment type="similarity">
    <text evidence="7">Belongs to the TRAFAC class translation factor GTPase superfamily. Classic translation factor GTPase family. EF-Tu/EF-1A subfamily.</text>
</comment>
<dbReference type="PROSITE" id="PS00301">
    <property type="entry name" value="G_TR_1"/>
    <property type="match status" value="1"/>
</dbReference>
<reference evidence="11" key="1">
    <citation type="submission" date="2023-07" db="EMBL/GenBank/DDBJ databases">
        <title>Whole genome shotgun sequence of Streptomyces cacaoi subsp. asoensis NBRC 13813.</title>
        <authorList>
            <person name="Komaki H."/>
            <person name="Tamura T."/>
        </authorList>
    </citation>
    <scope>NUCLEOTIDE SEQUENCE [LARGE SCALE GENOMIC DNA]</scope>
    <source>
        <strain evidence="11">NBRC 13813</strain>
    </source>
</reference>
<feature type="binding site" evidence="7">
    <location>
        <begin position="81"/>
        <end position="85"/>
    </location>
    <ligand>
        <name>GTP</name>
        <dbReference type="ChEBI" id="CHEBI:37565"/>
    </ligand>
</feature>
<evidence type="ECO:0000256" key="6">
    <source>
        <dbReference type="ARBA" id="ARBA00023134"/>
    </source>
</evidence>
<comment type="subunit">
    <text evidence="7">Monomer.</text>
</comment>
<dbReference type="PANTHER" id="PTHR43721:SF22">
    <property type="entry name" value="ELONGATION FACTOR TU, MITOCHONDRIAL"/>
    <property type="match status" value="1"/>
</dbReference>
<keyword evidence="3 7" id="KW-0378">Hydrolase</keyword>
<evidence type="ECO:0000256" key="5">
    <source>
        <dbReference type="ARBA" id="ARBA00022917"/>
    </source>
</evidence>
<gene>
    <name evidence="10" type="primary">tuf3</name>
    <name evidence="7" type="synonym">tuf</name>
    <name evidence="10" type="ORF">Saso_13820</name>
</gene>
<comment type="subcellular location">
    <subcellularLocation>
        <location evidence="7">Cytoplasm</location>
    </subcellularLocation>
</comment>
<dbReference type="Pfam" id="PF03144">
    <property type="entry name" value="GTP_EFTU_D2"/>
    <property type="match status" value="1"/>
</dbReference>
<dbReference type="InterPro" id="IPR005225">
    <property type="entry name" value="Small_GTP-bd"/>
</dbReference>
<keyword evidence="7" id="KW-0479">Metal-binding</keyword>
<dbReference type="InterPro" id="IPR050055">
    <property type="entry name" value="EF-Tu_GTPase"/>
</dbReference>
<evidence type="ECO:0000256" key="4">
    <source>
        <dbReference type="ARBA" id="ARBA00022842"/>
    </source>
</evidence>
<name>A0ABQ3RVB6_9ACTN</name>
<dbReference type="InterPro" id="IPR041709">
    <property type="entry name" value="EF-Tu_GTP-bd"/>
</dbReference>
<dbReference type="Pfam" id="PF03143">
    <property type="entry name" value="GTP_EFTU_D3"/>
    <property type="match status" value="1"/>
</dbReference>
<evidence type="ECO:0000256" key="1">
    <source>
        <dbReference type="ARBA" id="ARBA00022741"/>
    </source>
</evidence>
<keyword evidence="11" id="KW-1185">Reference proteome</keyword>
<keyword evidence="5 7" id="KW-0648">Protein biosynthesis</keyword>
<dbReference type="Gene3D" id="2.40.30.10">
    <property type="entry name" value="Translation factors"/>
    <property type="match status" value="2"/>
</dbReference>
<dbReference type="Proteomes" id="UP000649259">
    <property type="component" value="Unassembled WGS sequence"/>
</dbReference>
<dbReference type="NCBIfam" id="TIGR00485">
    <property type="entry name" value="EF-Tu"/>
    <property type="match status" value="1"/>
</dbReference>
<evidence type="ECO:0000313" key="10">
    <source>
        <dbReference type="EMBL" id="GHI59732.1"/>
    </source>
</evidence>
<dbReference type="InterPro" id="IPR000795">
    <property type="entry name" value="T_Tr_GTP-bd_dom"/>
</dbReference>
<keyword evidence="1 7" id="KW-0547">Nucleotide-binding</keyword>
<dbReference type="InterPro" id="IPR004541">
    <property type="entry name" value="Transl_elong_EFTu/EF1A_bac/org"/>
</dbReference>
<keyword evidence="7" id="KW-0963">Cytoplasm</keyword>
<dbReference type="Pfam" id="PF00009">
    <property type="entry name" value="GTP_EFTU"/>
    <property type="match status" value="1"/>
</dbReference>
<dbReference type="HAMAP" id="MF_00118_B">
    <property type="entry name" value="EF_Tu_B"/>
    <property type="match status" value="1"/>
</dbReference>
<dbReference type="NCBIfam" id="NF009372">
    <property type="entry name" value="PRK12735.1"/>
    <property type="match status" value="1"/>
</dbReference>
<dbReference type="NCBIfam" id="TIGR00231">
    <property type="entry name" value="small_GTP"/>
    <property type="match status" value="1"/>
</dbReference>
<feature type="domain" description="Tr-type G" evidence="9">
    <location>
        <begin position="10"/>
        <end position="204"/>
    </location>
</feature>
<sequence length="390" mass="41281">MPKTAYVRTKPHLNIGTMGHVDHGKTTLTAAITKVLAARGSGTFVPFDRIDRAPEEAARGITINIAHVEYETDTRHYAHVDMPGHADYVKNMVTGAAQLDGAILVVSALDGIMPQTAEHVLLARQVGVDHIVVALNKADAVDDAELLDLVELEVRDLLTEHGYGGDSTPVVRVSGVGALAGDPRWTASVDALLDAVDTYVPMPERYVDAPFLLSVENVLTITGRGTVVTGAVERGRLRLGDRVQVLGADVETVVTGVETFGKPMEEAQAGDNVALLLRGVPRDAVRRGHVVVAPGSVVPRRRFTARLHVLSGREGGRTTPLTTGYRPQFHIRTADVVGDVDLGGAAVARPGDTVDVTVELGREIPLEPGLGFAVREGGRTVGAGTVTAVL</sequence>
<feature type="binding site" evidence="7">
    <location>
        <begin position="19"/>
        <end position="26"/>
    </location>
    <ligand>
        <name>GTP</name>
        <dbReference type="ChEBI" id="CHEBI:37565"/>
    </ligand>
</feature>
<dbReference type="InterPro" id="IPR004160">
    <property type="entry name" value="Transl_elong_EFTu/EF1A_C"/>
</dbReference>
<comment type="function">
    <text evidence="7">GTP hydrolase that promotes the GTP-dependent binding of aminoacyl-tRNA to the A-site of ribosomes during protein biosynthesis.</text>
</comment>
<dbReference type="InterPro" id="IPR031157">
    <property type="entry name" value="G_TR_CS"/>
</dbReference>
<evidence type="ECO:0000259" key="9">
    <source>
        <dbReference type="PROSITE" id="PS51722"/>
    </source>
</evidence>
<organism evidence="10 11">
    <name type="scientific">Streptomyces asoensis</name>
    <dbReference type="NCBI Taxonomy" id="249586"/>
    <lineage>
        <taxon>Bacteria</taxon>
        <taxon>Bacillati</taxon>
        <taxon>Actinomycetota</taxon>
        <taxon>Actinomycetes</taxon>
        <taxon>Kitasatosporales</taxon>
        <taxon>Streptomycetaceae</taxon>
        <taxon>Streptomyces</taxon>
    </lineage>
</organism>
<dbReference type="InterPro" id="IPR009001">
    <property type="entry name" value="Transl_elong_EF1A/Init_IF2_C"/>
</dbReference>
<protein>
    <recommendedName>
        <fullName evidence="7 8">Elongation factor Tu</fullName>
        <shortName evidence="7">EF-Tu</shortName>
        <ecNumber evidence="7">3.6.5.3</ecNumber>
    </recommendedName>
</protein>
<comment type="catalytic activity">
    <reaction evidence="7">
        <text>GTP + H2O = GDP + phosphate + H(+)</text>
        <dbReference type="Rhea" id="RHEA:19669"/>
        <dbReference type="ChEBI" id="CHEBI:15377"/>
        <dbReference type="ChEBI" id="CHEBI:15378"/>
        <dbReference type="ChEBI" id="CHEBI:37565"/>
        <dbReference type="ChEBI" id="CHEBI:43474"/>
        <dbReference type="ChEBI" id="CHEBI:58189"/>
        <dbReference type="EC" id="3.6.5.3"/>
    </reaction>
</comment>